<dbReference type="InterPro" id="IPR000829">
    <property type="entry name" value="DAGK"/>
</dbReference>
<evidence type="ECO:0000313" key="21">
    <source>
        <dbReference type="EMBL" id="OQX90552.1"/>
    </source>
</evidence>
<evidence type="ECO:0000313" key="22">
    <source>
        <dbReference type="Proteomes" id="UP000192611"/>
    </source>
</evidence>
<dbReference type="GO" id="GO:0008654">
    <property type="term" value="P:phospholipid biosynthetic process"/>
    <property type="evidence" value="ECO:0007669"/>
    <property type="project" value="UniProtKB-KW"/>
</dbReference>
<evidence type="ECO:0000256" key="11">
    <source>
        <dbReference type="ARBA" id="ARBA00023098"/>
    </source>
</evidence>
<keyword evidence="3" id="KW-1003">Cell membrane</keyword>
<dbReference type="Gene3D" id="1.20.144.10">
    <property type="entry name" value="Phosphatidic acid phosphatase type 2/haloperoxidase"/>
    <property type="match status" value="1"/>
</dbReference>
<evidence type="ECO:0000256" key="14">
    <source>
        <dbReference type="ARBA" id="ARBA00023264"/>
    </source>
</evidence>
<keyword evidence="12 19" id="KW-0472">Membrane</keyword>
<dbReference type="SMART" id="SM00014">
    <property type="entry name" value="acidPPc"/>
    <property type="match status" value="1"/>
</dbReference>
<feature type="domain" description="Phosphatidic acid phosphatase type 2/haloperoxidase" evidence="20">
    <location>
        <begin position="135"/>
        <end position="233"/>
    </location>
</feature>
<evidence type="ECO:0000256" key="19">
    <source>
        <dbReference type="SAM" id="Phobius"/>
    </source>
</evidence>
<keyword evidence="11" id="KW-0443">Lipid metabolism</keyword>
<evidence type="ECO:0000256" key="10">
    <source>
        <dbReference type="ARBA" id="ARBA00022989"/>
    </source>
</evidence>
<comment type="similarity">
    <text evidence="2">Belongs to the bacterial diacylglycerol kinase family.</text>
</comment>
<feature type="active site" description="Proton acceptor" evidence="15">
    <location>
        <position position="70"/>
    </location>
</feature>
<evidence type="ECO:0000256" key="16">
    <source>
        <dbReference type="PIRSR" id="PIRSR600829-2"/>
    </source>
</evidence>
<sequence length="245" mass="26630">MRGRRVSFRLLKESFNNAIEGLVYAIRTQRNMKIHIVATLIVLVASAMFSISKSELIILLFIIGVVFITEMFNTAIELSLNLVVDTLHPIARIVKDVSAGAVLVSAIASIVIGYLIFMPKIKGPIFSTIVYVQKTPEHVALIAFILTIIAVVVTKAIIGRGLPLTGGMPSGHTAVAFCIWTFLTLITVNPLVSILVFVPVLMIAISRIRNEIHTIGEVIAGSALGLAIGTLAYWAMVGFSLDKWF</sequence>
<evidence type="ECO:0000256" key="9">
    <source>
        <dbReference type="ARBA" id="ARBA00022840"/>
    </source>
</evidence>
<evidence type="ECO:0000256" key="4">
    <source>
        <dbReference type="ARBA" id="ARBA00022516"/>
    </source>
</evidence>
<evidence type="ECO:0000259" key="20">
    <source>
        <dbReference type="SMART" id="SM00014"/>
    </source>
</evidence>
<organism evidence="21 22">
    <name type="scientific">Candidatus Coatesbacteria bacterium 4484_99</name>
    <dbReference type="NCBI Taxonomy" id="1970774"/>
    <lineage>
        <taxon>Bacteria</taxon>
        <taxon>Candidatus Coatesiibacteriota</taxon>
    </lineage>
</organism>
<feature type="transmembrane region" description="Helical" evidence="19">
    <location>
        <begin position="218"/>
        <end position="241"/>
    </location>
</feature>
<name>A0A1W9S1N0_9BACT</name>
<accession>A0A1W9S1N0</accession>
<dbReference type="InterPro" id="IPR036945">
    <property type="entry name" value="DAGK_sf"/>
</dbReference>
<evidence type="ECO:0000256" key="2">
    <source>
        <dbReference type="ARBA" id="ARBA00005967"/>
    </source>
</evidence>
<keyword evidence="9 17" id="KW-0067">ATP-binding</keyword>
<keyword evidence="6 19" id="KW-0812">Transmembrane</keyword>
<feature type="transmembrane region" description="Helical" evidence="19">
    <location>
        <begin position="97"/>
        <end position="118"/>
    </location>
</feature>
<dbReference type="SUPFAM" id="SSF48317">
    <property type="entry name" value="Acid phosphatase/Vanadium-dependent haloperoxidase"/>
    <property type="match status" value="1"/>
</dbReference>
<evidence type="ECO:0000256" key="1">
    <source>
        <dbReference type="ARBA" id="ARBA00004651"/>
    </source>
</evidence>
<reference evidence="22" key="1">
    <citation type="submission" date="2017-03" db="EMBL/GenBank/DDBJ databases">
        <title>Novel pathways for hydrocarbon cycling and metabolic interdependencies in hydrothermal sediment communities.</title>
        <authorList>
            <person name="Dombrowski N."/>
            <person name="Seitz K."/>
            <person name="Teske A."/>
            <person name="Baker B."/>
        </authorList>
    </citation>
    <scope>NUCLEOTIDE SEQUENCE [LARGE SCALE GENOMIC DNA]</scope>
</reference>
<feature type="transmembrane region" description="Helical" evidence="19">
    <location>
        <begin position="179"/>
        <end position="206"/>
    </location>
</feature>
<evidence type="ECO:0000256" key="5">
    <source>
        <dbReference type="ARBA" id="ARBA00022679"/>
    </source>
</evidence>
<keyword evidence="4" id="KW-0444">Lipid biosynthesis</keyword>
<dbReference type="PANTHER" id="PTHR34299">
    <property type="entry name" value="DIACYLGLYCEROL KINASE"/>
    <property type="match status" value="1"/>
</dbReference>
<feature type="binding site" evidence="18">
    <location>
        <position position="77"/>
    </location>
    <ligand>
        <name>a divalent metal cation</name>
        <dbReference type="ChEBI" id="CHEBI:60240"/>
    </ligand>
</feature>
<feature type="binding site" evidence="16">
    <location>
        <position position="70"/>
    </location>
    <ligand>
        <name>substrate</name>
    </ligand>
</feature>
<feature type="transmembrane region" description="Helical" evidence="19">
    <location>
        <begin position="57"/>
        <end position="76"/>
    </location>
</feature>
<keyword evidence="14" id="KW-1208">Phospholipid metabolism</keyword>
<dbReference type="GO" id="GO:0046872">
    <property type="term" value="F:metal ion binding"/>
    <property type="evidence" value="ECO:0007669"/>
    <property type="project" value="UniProtKB-KW"/>
</dbReference>
<evidence type="ECO:0000256" key="8">
    <source>
        <dbReference type="ARBA" id="ARBA00022777"/>
    </source>
</evidence>
<feature type="transmembrane region" description="Helical" evidence="19">
    <location>
        <begin position="34"/>
        <end position="51"/>
    </location>
</feature>
<keyword evidence="8" id="KW-0418">Kinase</keyword>
<dbReference type="Proteomes" id="UP000192611">
    <property type="component" value="Unassembled WGS sequence"/>
</dbReference>
<keyword evidence="10 19" id="KW-1133">Transmembrane helix</keyword>
<dbReference type="AlphaFoldDB" id="A0A1W9S1N0"/>
<evidence type="ECO:0000256" key="12">
    <source>
        <dbReference type="ARBA" id="ARBA00023136"/>
    </source>
</evidence>
<dbReference type="GO" id="GO:0005886">
    <property type="term" value="C:plasma membrane"/>
    <property type="evidence" value="ECO:0007669"/>
    <property type="project" value="UniProtKB-SubCell"/>
</dbReference>
<dbReference type="PANTHER" id="PTHR34299:SF1">
    <property type="entry name" value="DIACYLGLYCEROL KINASE"/>
    <property type="match status" value="1"/>
</dbReference>
<evidence type="ECO:0000256" key="18">
    <source>
        <dbReference type="PIRSR" id="PIRSR600829-4"/>
    </source>
</evidence>
<feature type="binding site" evidence="17">
    <location>
        <begin position="95"/>
        <end position="96"/>
    </location>
    <ligand>
        <name>ATP</name>
        <dbReference type="ChEBI" id="CHEBI:30616"/>
    </ligand>
</feature>
<keyword evidence="5" id="KW-0808">Transferase</keyword>
<gene>
    <name evidence="21" type="ORF">B6D57_02640</name>
</gene>
<dbReference type="Gene3D" id="1.10.287.3610">
    <property type="match status" value="1"/>
</dbReference>
<comment type="caution">
    <text evidence="21">The sequence shown here is derived from an EMBL/GenBank/DDBJ whole genome shotgun (WGS) entry which is preliminary data.</text>
</comment>
<keyword evidence="13" id="KW-0594">Phospholipid biosynthesis</keyword>
<protein>
    <recommendedName>
        <fullName evidence="20">Phosphatidic acid phosphatase type 2/haloperoxidase domain-containing protein</fullName>
    </recommendedName>
</protein>
<evidence type="ECO:0000256" key="7">
    <source>
        <dbReference type="ARBA" id="ARBA00022741"/>
    </source>
</evidence>
<dbReference type="Pfam" id="PF01219">
    <property type="entry name" value="DAGK_prokar"/>
    <property type="match status" value="1"/>
</dbReference>
<proteinExistence type="inferred from homology"/>
<evidence type="ECO:0000256" key="3">
    <source>
        <dbReference type="ARBA" id="ARBA00022475"/>
    </source>
</evidence>
<dbReference type="GO" id="GO:0005524">
    <property type="term" value="F:ATP binding"/>
    <property type="evidence" value="ECO:0007669"/>
    <property type="project" value="UniProtKB-KW"/>
</dbReference>
<dbReference type="InterPro" id="IPR036938">
    <property type="entry name" value="PAP2/HPO_sf"/>
</dbReference>
<feature type="transmembrane region" description="Helical" evidence="19">
    <location>
        <begin position="138"/>
        <end position="158"/>
    </location>
</feature>
<dbReference type="GO" id="GO:0016301">
    <property type="term" value="F:kinase activity"/>
    <property type="evidence" value="ECO:0007669"/>
    <property type="project" value="UniProtKB-KW"/>
</dbReference>
<evidence type="ECO:0000256" key="17">
    <source>
        <dbReference type="PIRSR" id="PIRSR600829-3"/>
    </source>
</evidence>
<keyword evidence="7 17" id="KW-0547">Nucleotide-binding</keyword>
<keyword evidence="18" id="KW-0479">Metal-binding</keyword>
<keyword evidence="18" id="KW-0460">Magnesium</keyword>
<dbReference type="InterPro" id="IPR000326">
    <property type="entry name" value="PAP2/HPO"/>
</dbReference>
<dbReference type="Pfam" id="PF01569">
    <property type="entry name" value="PAP2"/>
    <property type="match status" value="1"/>
</dbReference>
<feature type="binding site" evidence="17">
    <location>
        <position position="77"/>
    </location>
    <ligand>
        <name>ATP</name>
        <dbReference type="ChEBI" id="CHEBI:30616"/>
    </ligand>
</feature>
<dbReference type="EMBL" id="NATQ01000043">
    <property type="protein sequence ID" value="OQX90552.1"/>
    <property type="molecule type" value="Genomic_DNA"/>
</dbReference>
<evidence type="ECO:0000256" key="6">
    <source>
        <dbReference type="ARBA" id="ARBA00022692"/>
    </source>
</evidence>
<comment type="subcellular location">
    <subcellularLocation>
        <location evidence="1">Cell membrane</location>
        <topology evidence="1">Multi-pass membrane protein</topology>
    </subcellularLocation>
</comment>
<comment type="cofactor">
    <cofactor evidence="18">
        <name>Mg(2+)</name>
        <dbReference type="ChEBI" id="CHEBI:18420"/>
    </cofactor>
    <text evidence="18">Mn(2+), Zn(2+), Cd(2+) and Co(2+) support activity to lesser extents.</text>
</comment>
<dbReference type="CDD" id="cd14266">
    <property type="entry name" value="UDPK_IM_PAP2_like"/>
    <property type="match status" value="1"/>
</dbReference>
<evidence type="ECO:0000256" key="13">
    <source>
        <dbReference type="ARBA" id="ARBA00023209"/>
    </source>
</evidence>
<evidence type="ECO:0000256" key="15">
    <source>
        <dbReference type="PIRSR" id="PIRSR600829-1"/>
    </source>
</evidence>